<gene>
    <name evidence="1" type="ORF">FWILDA_LOCUS12428</name>
</gene>
<comment type="caution">
    <text evidence="1">The sequence shown here is derived from an EMBL/GenBank/DDBJ whole genome shotgun (WGS) entry which is preliminary data.</text>
</comment>
<evidence type="ECO:0000313" key="2">
    <source>
        <dbReference type="Proteomes" id="UP001153678"/>
    </source>
</evidence>
<dbReference type="EMBL" id="CAMKVN010004025">
    <property type="protein sequence ID" value="CAI2186146.1"/>
    <property type="molecule type" value="Genomic_DNA"/>
</dbReference>
<sequence length="179" mass="20605">MGAKQSSFETPIIIYNDPNIRFSHGLVDQLQLEKERMKNAKNESTYPSDIPPIPPAGGHLLPEELENIIKVRVDNELNRLRERDDEIAQRAQEELNRQRVILGDSGANSVATELDTNALIDRIQRKYENKVSSEVIEQQRAVISCYQNNSSRTLDCWEEVQKFKRVTQEAIQEFVTSHQ</sequence>
<keyword evidence="2" id="KW-1185">Reference proteome</keyword>
<proteinExistence type="predicted"/>
<dbReference type="AlphaFoldDB" id="A0A9W4SYG9"/>
<reference evidence="1" key="1">
    <citation type="submission" date="2022-08" db="EMBL/GenBank/DDBJ databases">
        <authorList>
            <person name="Kallberg Y."/>
            <person name="Tangrot J."/>
            <person name="Rosling A."/>
        </authorList>
    </citation>
    <scope>NUCLEOTIDE SEQUENCE</scope>
    <source>
        <strain evidence="1">Wild A</strain>
    </source>
</reference>
<dbReference type="InterPro" id="IPR012471">
    <property type="entry name" value="DUF1690"/>
</dbReference>
<dbReference type="Proteomes" id="UP001153678">
    <property type="component" value="Unassembled WGS sequence"/>
</dbReference>
<protein>
    <submittedName>
        <fullName evidence="1">5495_t:CDS:1</fullName>
    </submittedName>
</protein>
<dbReference type="Pfam" id="PF07956">
    <property type="entry name" value="DUF1690"/>
    <property type="match status" value="1"/>
</dbReference>
<name>A0A9W4SYG9_9GLOM</name>
<evidence type="ECO:0000313" key="1">
    <source>
        <dbReference type="EMBL" id="CAI2186146.1"/>
    </source>
</evidence>
<accession>A0A9W4SYG9</accession>
<dbReference type="OrthoDB" id="5544375at2759"/>
<organism evidence="1 2">
    <name type="scientific">Funneliformis geosporum</name>
    <dbReference type="NCBI Taxonomy" id="1117311"/>
    <lineage>
        <taxon>Eukaryota</taxon>
        <taxon>Fungi</taxon>
        <taxon>Fungi incertae sedis</taxon>
        <taxon>Mucoromycota</taxon>
        <taxon>Glomeromycotina</taxon>
        <taxon>Glomeromycetes</taxon>
        <taxon>Glomerales</taxon>
        <taxon>Glomeraceae</taxon>
        <taxon>Funneliformis</taxon>
    </lineage>
</organism>